<protein>
    <recommendedName>
        <fullName evidence="1">Transposase MuDR plant domain-containing protein</fullName>
    </recommendedName>
</protein>
<dbReference type="AlphaFoldDB" id="A5BQJ8"/>
<feature type="domain" description="Transposase MuDR plant" evidence="1">
    <location>
        <begin position="215"/>
        <end position="267"/>
    </location>
</feature>
<dbReference type="EMBL" id="AM467642">
    <property type="protein sequence ID" value="CAN63742.1"/>
    <property type="molecule type" value="Genomic_DNA"/>
</dbReference>
<dbReference type="InterPro" id="IPR004332">
    <property type="entry name" value="Transposase_MuDR"/>
</dbReference>
<proteinExistence type="predicted"/>
<dbReference type="PANTHER" id="PTHR31973:SF187">
    <property type="entry name" value="MUTATOR TRANSPOSASE MUDRA PROTEIN"/>
    <property type="match status" value="1"/>
</dbReference>
<dbReference type="ExpressionAtlas" id="A5BQJ8">
    <property type="expression patterns" value="baseline and differential"/>
</dbReference>
<gene>
    <name evidence="2" type="ORF">VITISV_041629</name>
</gene>
<sequence length="722" mass="83371">MATNNNVNFKAKAHMGEKINPIFYNMHNCLFYNMKFMLYLYRLMDATNRIYCYIFVGGKLVQKNDGQWEYVGGRNKGIHIYKGMSFEEFTKKILEKFNISFDAMKMHYTLKFNPKVIQDLEDGDDLDNMVSHGDDFANIYLVDLPCVEAIEANISNTELAFGGPPATFPSFNASCDAIPNTMMLSRGFALRFSDNEYTSLKSICFRQAILGSRHTFKNAEEFRNAIYQMSLGGRFEYKYKKIFPTHMSIKCSVEGCPWKITAHVVERNVILRGHTYQVNHNHITQDECSSEVKVSSKRGTNVVEYVFRTTLDYLPRQICKDFERDHGVQLTYNQTWHLKENAKERIYGAPRESYMFVPWLCHRLREINPDTIAEYTSHEDDGMFPLALGVVSSENYEDWYWSLEKLKGVLDESFNAWLRNERHQTIYTLLLMHMDKLVAMLDTHMRGTQKWKSVVGPKTEEKLISNIMRSGPISVLPYLGGTFKLFTGEVYLVVDINQRTCTYMTWQMFGLPCLHATRLFTRCSSSRFLKLCNRLPVEKLEVVRDLQFGDISSDKSYDLIATDVGLVFGLSTTRWILQITSTPSDYLFGTLNTCEERLLNLPIGEEFRRCFLYYACVTILAPTSRIDGCRNLWHTIHEDGFRDDVNWGQFVVDQLVEVSLLSVWSDELIKERLATEISEFGSFGHGKGFDDSSPSRTHVEFESGSTSSHVRILFVTLQIKSV</sequence>
<evidence type="ECO:0000313" key="2">
    <source>
        <dbReference type="EMBL" id="CAN63742.1"/>
    </source>
</evidence>
<dbReference type="Pfam" id="PF03108">
    <property type="entry name" value="DBD_Tnp_Mut"/>
    <property type="match status" value="1"/>
</dbReference>
<reference evidence="2" key="1">
    <citation type="journal article" date="2007" name="PLoS ONE">
        <title>The first genome sequence of an elite grapevine cultivar (Pinot noir Vitis vinifera L.): coping with a highly heterozygous genome.</title>
        <authorList>
            <person name="Velasco R."/>
            <person name="Zharkikh A."/>
            <person name="Troggio M."/>
            <person name="Cartwright D.A."/>
            <person name="Cestaro A."/>
            <person name="Pruss D."/>
            <person name="Pindo M."/>
            <person name="FitzGerald L.M."/>
            <person name="Vezzulli S."/>
            <person name="Reid J."/>
            <person name="Malacarne G."/>
            <person name="Iliev D."/>
            <person name="Coppola G."/>
            <person name="Wardell B."/>
            <person name="Micheletti D."/>
            <person name="Macalma T."/>
            <person name="Facci M."/>
            <person name="Mitchell J.T."/>
            <person name="Perazzolli M."/>
            <person name="Eldredge G."/>
            <person name="Gatto P."/>
            <person name="Oyzerski R."/>
            <person name="Moretto M."/>
            <person name="Gutin N."/>
            <person name="Stefanini M."/>
            <person name="Chen Y."/>
            <person name="Segala C."/>
            <person name="Davenport C."/>
            <person name="Dematte L."/>
            <person name="Mraz A."/>
            <person name="Battilana J."/>
            <person name="Stormo K."/>
            <person name="Costa F."/>
            <person name="Tao Q."/>
            <person name="Si-Ammour A."/>
            <person name="Harkins T."/>
            <person name="Lackey A."/>
            <person name="Perbost C."/>
            <person name="Taillon B."/>
            <person name="Stella A."/>
            <person name="Solovyev V."/>
            <person name="Fawcett J.A."/>
            <person name="Sterck L."/>
            <person name="Vandepoele K."/>
            <person name="Grando S.M."/>
            <person name="Toppo S."/>
            <person name="Moser C."/>
            <person name="Lanchbury J."/>
            <person name="Bogden R."/>
            <person name="Skolnick M."/>
            <person name="Sgaramella V."/>
            <person name="Bhatnagar S.K."/>
            <person name="Fontana P."/>
            <person name="Gutin A."/>
            <person name="Van de Peer Y."/>
            <person name="Salamini F."/>
            <person name="Viola R."/>
        </authorList>
    </citation>
    <scope>NUCLEOTIDE SEQUENCE</scope>
</reference>
<evidence type="ECO:0000259" key="1">
    <source>
        <dbReference type="Pfam" id="PF03108"/>
    </source>
</evidence>
<name>A5BQJ8_VITVI</name>
<dbReference type="PANTHER" id="PTHR31973">
    <property type="entry name" value="POLYPROTEIN, PUTATIVE-RELATED"/>
    <property type="match status" value="1"/>
</dbReference>
<organism evidence="2">
    <name type="scientific">Vitis vinifera</name>
    <name type="common">Grape</name>
    <dbReference type="NCBI Taxonomy" id="29760"/>
    <lineage>
        <taxon>Eukaryota</taxon>
        <taxon>Viridiplantae</taxon>
        <taxon>Streptophyta</taxon>
        <taxon>Embryophyta</taxon>
        <taxon>Tracheophyta</taxon>
        <taxon>Spermatophyta</taxon>
        <taxon>Magnoliopsida</taxon>
        <taxon>eudicotyledons</taxon>
        <taxon>Gunneridae</taxon>
        <taxon>Pentapetalae</taxon>
        <taxon>rosids</taxon>
        <taxon>Vitales</taxon>
        <taxon>Vitaceae</taxon>
        <taxon>Viteae</taxon>
        <taxon>Vitis</taxon>
    </lineage>
</organism>
<accession>A5BQJ8</accession>